<dbReference type="SUPFAM" id="SSF55681">
    <property type="entry name" value="Class II aaRS and biotin synthetases"/>
    <property type="match status" value="1"/>
</dbReference>
<feature type="compositionally biased region" description="Low complexity" evidence="5">
    <location>
        <begin position="1"/>
        <end position="18"/>
    </location>
</feature>
<keyword evidence="8" id="KW-1185">Reference proteome</keyword>
<feature type="domain" description="BPL/LPL catalytic" evidence="6">
    <location>
        <begin position="15"/>
        <end position="205"/>
    </location>
</feature>
<accession>A0A1I0P8V5</accession>
<evidence type="ECO:0000313" key="8">
    <source>
        <dbReference type="Proteomes" id="UP000199650"/>
    </source>
</evidence>
<dbReference type="EMBL" id="FOJB01000001">
    <property type="protein sequence ID" value="SEW10641.1"/>
    <property type="molecule type" value="Genomic_DNA"/>
</dbReference>
<evidence type="ECO:0000313" key="7">
    <source>
        <dbReference type="EMBL" id="SEW10641.1"/>
    </source>
</evidence>
<dbReference type="Pfam" id="PF02237">
    <property type="entry name" value="BPL_C"/>
    <property type="match status" value="1"/>
</dbReference>
<dbReference type="GO" id="GO:0004077">
    <property type="term" value="F:biotin--[biotin carboxyl-carrier protein] ligase activity"/>
    <property type="evidence" value="ECO:0007669"/>
    <property type="project" value="UniProtKB-EC"/>
</dbReference>
<dbReference type="CDD" id="cd16442">
    <property type="entry name" value="BPL"/>
    <property type="match status" value="1"/>
</dbReference>
<organism evidence="7 8">
    <name type="scientific">Aliiroseovarius sediminilitoris</name>
    <dbReference type="NCBI Taxonomy" id="1173584"/>
    <lineage>
        <taxon>Bacteria</taxon>
        <taxon>Pseudomonadati</taxon>
        <taxon>Pseudomonadota</taxon>
        <taxon>Alphaproteobacteria</taxon>
        <taxon>Rhodobacterales</taxon>
        <taxon>Paracoccaceae</taxon>
        <taxon>Aliiroseovarius</taxon>
    </lineage>
</organism>
<dbReference type="InterPro" id="IPR004143">
    <property type="entry name" value="BPL_LPL_catalytic"/>
</dbReference>
<evidence type="ECO:0000256" key="2">
    <source>
        <dbReference type="ARBA" id="ARBA00023267"/>
    </source>
</evidence>
<dbReference type="EC" id="6.3.4.15" evidence="3"/>
<dbReference type="NCBIfam" id="TIGR00121">
    <property type="entry name" value="birA_ligase"/>
    <property type="match status" value="1"/>
</dbReference>
<comment type="catalytic activity">
    <reaction evidence="4">
        <text>biotin + L-lysyl-[protein] + ATP = N(6)-biotinyl-L-lysyl-[protein] + AMP + diphosphate + H(+)</text>
        <dbReference type="Rhea" id="RHEA:11756"/>
        <dbReference type="Rhea" id="RHEA-COMP:9752"/>
        <dbReference type="Rhea" id="RHEA-COMP:10505"/>
        <dbReference type="ChEBI" id="CHEBI:15378"/>
        <dbReference type="ChEBI" id="CHEBI:29969"/>
        <dbReference type="ChEBI" id="CHEBI:30616"/>
        <dbReference type="ChEBI" id="CHEBI:33019"/>
        <dbReference type="ChEBI" id="CHEBI:57586"/>
        <dbReference type="ChEBI" id="CHEBI:83144"/>
        <dbReference type="ChEBI" id="CHEBI:456215"/>
        <dbReference type="EC" id="6.3.4.15"/>
    </reaction>
</comment>
<keyword evidence="2" id="KW-0092">Biotin</keyword>
<evidence type="ECO:0000259" key="6">
    <source>
        <dbReference type="PROSITE" id="PS51733"/>
    </source>
</evidence>
<dbReference type="Proteomes" id="UP000199650">
    <property type="component" value="Unassembled WGS sequence"/>
</dbReference>
<dbReference type="STRING" id="1173584.SAMN05444851_1437"/>
<dbReference type="PANTHER" id="PTHR12835">
    <property type="entry name" value="BIOTIN PROTEIN LIGASE"/>
    <property type="match status" value="1"/>
</dbReference>
<dbReference type="PANTHER" id="PTHR12835:SF5">
    <property type="entry name" value="BIOTIN--PROTEIN LIGASE"/>
    <property type="match status" value="1"/>
</dbReference>
<feature type="region of interest" description="Disordered" evidence="5">
    <location>
        <begin position="1"/>
        <end position="22"/>
    </location>
</feature>
<protein>
    <recommendedName>
        <fullName evidence="3">biotin--[biotin carboxyl-carrier protein] ligase</fullName>
        <ecNumber evidence="3">6.3.4.15</ecNumber>
    </recommendedName>
</protein>
<dbReference type="Pfam" id="PF03099">
    <property type="entry name" value="BPL_LplA_LipB"/>
    <property type="match status" value="1"/>
</dbReference>
<name>A0A1I0P8V5_9RHOB</name>
<dbReference type="InterPro" id="IPR003142">
    <property type="entry name" value="BPL_C"/>
</dbReference>
<dbReference type="Gene3D" id="3.30.930.10">
    <property type="entry name" value="Bira Bifunctional Protein, Domain 2"/>
    <property type="match status" value="1"/>
</dbReference>
<dbReference type="InterPro" id="IPR004408">
    <property type="entry name" value="Biotin_CoA_COase_ligase"/>
</dbReference>
<reference evidence="7 8" key="1">
    <citation type="submission" date="2016-10" db="EMBL/GenBank/DDBJ databases">
        <authorList>
            <person name="de Groot N.N."/>
        </authorList>
    </citation>
    <scope>NUCLEOTIDE SEQUENCE [LARGE SCALE GENOMIC DNA]</scope>
    <source>
        <strain evidence="7 8">DSM 29439</strain>
    </source>
</reference>
<gene>
    <name evidence="7" type="ORF">SAMN05444851_1437</name>
</gene>
<dbReference type="PROSITE" id="PS51733">
    <property type="entry name" value="BPL_LPL_CATALYTIC"/>
    <property type="match status" value="1"/>
</dbReference>
<dbReference type="InterPro" id="IPR045864">
    <property type="entry name" value="aa-tRNA-synth_II/BPL/LPL"/>
</dbReference>
<evidence type="ECO:0000256" key="3">
    <source>
        <dbReference type="ARBA" id="ARBA00024227"/>
    </source>
</evidence>
<evidence type="ECO:0000256" key="5">
    <source>
        <dbReference type="SAM" id="MobiDB-lite"/>
    </source>
</evidence>
<keyword evidence="1 7" id="KW-0436">Ligase</keyword>
<sequence>MASKLPPLRPLKPLSNKSHTAWPEGVGKRILDQVDSTNEEARRVAPGLLGPTWILAHRQTAGRGRRGRAWADPKGHFSATLVMRPSEPPAQVALRSFVTSLALFDAFVMATGRAAAFSLKWPNDVLLNGGKVAGILLESAGIGTQVGHFAIGVGVNLIDAPVGVAIESRAVAPVSLAGETGVNLTPEAFLDLLAPAYAQHEATFTTYGFAPIREAWLARAARLGEVITARTTRSEHRGRFDTVDEDGNLVLSTTTSRVVIPAAEIFF</sequence>
<evidence type="ECO:0000256" key="1">
    <source>
        <dbReference type="ARBA" id="ARBA00022598"/>
    </source>
</evidence>
<proteinExistence type="predicted"/>
<dbReference type="GO" id="GO:0005737">
    <property type="term" value="C:cytoplasm"/>
    <property type="evidence" value="ECO:0007669"/>
    <property type="project" value="TreeGrafter"/>
</dbReference>
<dbReference type="AlphaFoldDB" id="A0A1I0P8V5"/>
<evidence type="ECO:0000256" key="4">
    <source>
        <dbReference type="ARBA" id="ARBA00047846"/>
    </source>
</evidence>